<evidence type="ECO:0000259" key="4">
    <source>
        <dbReference type="SMART" id="SM00409"/>
    </source>
</evidence>
<comment type="subcellular location">
    <subcellularLocation>
        <location evidence="1">Membrane</location>
    </subcellularLocation>
</comment>
<dbReference type="GeneTree" id="ENSGT00940000177455"/>
<dbReference type="InterPro" id="IPR013783">
    <property type="entry name" value="Ig-like_fold"/>
</dbReference>
<dbReference type="InterPro" id="IPR003599">
    <property type="entry name" value="Ig_sub"/>
</dbReference>
<proteinExistence type="predicted"/>
<evidence type="ECO:0000256" key="3">
    <source>
        <dbReference type="ARBA" id="ARBA00023136"/>
    </source>
</evidence>
<protein>
    <recommendedName>
        <fullName evidence="4">Immunoglobulin domain-containing protein</fullName>
    </recommendedName>
</protein>
<dbReference type="AlphaFoldDB" id="A0A3B4ZJI6"/>
<keyword evidence="2" id="KW-0812">Transmembrane</keyword>
<dbReference type="SUPFAM" id="SSF48726">
    <property type="entry name" value="Immunoglobulin"/>
    <property type="match status" value="1"/>
</dbReference>
<dbReference type="SMART" id="SM00409">
    <property type="entry name" value="IG"/>
    <property type="match status" value="1"/>
</dbReference>
<dbReference type="InterPro" id="IPR013106">
    <property type="entry name" value="Ig_V-set"/>
</dbReference>
<evidence type="ECO:0000256" key="2">
    <source>
        <dbReference type="ARBA" id="ARBA00022692"/>
    </source>
</evidence>
<sequence>MSQATSPQLQPDLLFHTPAVCLEASEVLEVSGHVGGDVSIRCSGRRSTYNSSEHSTMYFCKDVCSGENILIQTKRRRSAVTQQSRYDLEVDRRDGVFTVTIKKLQRVDAGRYHCGVETAANLLYQEVNLIVLDGKVLGACPLLLLRAARRFL</sequence>
<dbReference type="STRING" id="144197.ENSSPAP00000008510"/>
<evidence type="ECO:0000256" key="1">
    <source>
        <dbReference type="ARBA" id="ARBA00004370"/>
    </source>
</evidence>
<dbReference type="Gene3D" id="2.60.40.10">
    <property type="entry name" value="Immunoglobulins"/>
    <property type="match status" value="1"/>
</dbReference>
<feature type="domain" description="Immunoglobulin" evidence="4">
    <location>
        <begin position="27"/>
        <end position="132"/>
    </location>
</feature>
<dbReference type="InterPro" id="IPR050671">
    <property type="entry name" value="CD300_family_receptors"/>
</dbReference>
<dbReference type="Pfam" id="PF07686">
    <property type="entry name" value="V-set"/>
    <property type="match status" value="1"/>
</dbReference>
<dbReference type="GO" id="GO:0004888">
    <property type="term" value="F:transmembrane signaling receptor activity"/>
    <property type="evidence" value="ECO:0007669"/>
    <property type="project" value="TreeGrafter"/>
</dbReference>
<dbReference type="InterPro" id="IPR036179">
    <property type="entry name" value="Ig-like_dom_sf"/>
</dbReference>
<evidence type="ECO:0000313" key="5">
    <source>
        <dbReference type="Ensembl" id="ENSSPAP00000008510.1"/>
    </source>
</evidence>
<name>A0A3B4ZJI6_9TELE</name>
<reference evidence="5" key="1">
    <citation type="submission" date="2023-09" db="UniProtKB">
        <authorList>
            <consortium name="Ensembl"/>
        </authorList>
    </citation>
    <scope>IDENTIFICATION</scope>
</reference>
<dbReference type="PANTHER" id="PTHR11860:SF87">
    <property type="entry name" value="CMRF35-LIKE MOLECULE 8"/>
    <property type="match status" value="1"/>
</dbReference>
<accession>A0A3B4ZJI6</accession>
<dbReference type="PANTHER" id="PTHR11860">
    <property type="entry name" value="POLYMERIC-IMMUNOGLOBULIN RECEPTOR"/>
    <property type="match status" value="1"/>
</dbReference>
<organism evidence="5">
    <name type="scientific">Stegastes partitus</name>
    <name type="common">bicolor damselfish</name>
    <dbReference type="NCBI Taxonomy" id="144197"/>
    <lineage>
        <taxon>Eukaryota</taxon>
        <taxon>Metazoa</taxon>
        <taxon>Chordata</taxon>
        <taxon>Craniata</taxon>
        <taxon>Vertebrata</taxon>
        <taxon>Euteleostomi</taxon>
        <taxon>Actinopterygii</taxon>
        <taxon>Neopterygii</taxon>
        <taxon>Teleostei</taxon>
        <taxon>Neoteleostei</taxon>
        <taxon>Acanthomorphata</taxon>
        <taxon>Ovalentaria</taxon>
        <taxon>Pomacentridae</taxon>
        <taxon>Stegastes</taxon>
    </lineage>
</organism>
<dbReference type="GO" id="GO:0005886">
    <property type="term" value="C:plasma membrane"/>
    <property type="evidence" value="ECO:0007669"/>
    <property type="project" value="TreeGrafter"/>
</dbReference>
<dbReference type="Ensembl" id="ENSSPAT00000008668.1">
    <property type="protein sequence ID" value="ENSSPAP00000008510.1"/>
    <property type="gene ID" value="ENSSPAG00000006486.1"/>
</dbReference>
<keyword evidence="3" id="KW-0472">Membrane</keyword>